<reference evidence="5 6" key="1">
    <citation type="submission" date="2019-11" db="EMBL/GenBank/DDBJ databases">
        <title>Type strains purchased from KCTC, JCM and DSMZ.</title>
        <authorList>
            <person name="Lu H."/>
        </authorList>
    </citation>
    <scope>NUCLEOTIDE SEQUENCE [LARGE SCALE GENOMIC DNA]</scope>
    <source>
        <strain evidence="5 6">JCM 31587</strain>
    </source>
</reference>
<dbReference type="Pfam" id="PF05175">
    <property type="entry name" value="MTS"/>
    <property type="match status" value="1"/>
</dbReference>
<evidence type="ECO:0000256" key="1">
    <source>
        <dbReference type="ARBA" id="ARBA00022603"/>
    </source>
</evidence>
<evidence type="ECO:0000259" key="4">
    <source>
        <dbReference type="Pfam" id="PF05175"/>
    </source>
</evidence>
<keyword evidence="2 5" id="KW-0808">Transferase</keyword>
<evidence type="ECO:0000256" key="3">
    <source>
        <dbReference type="ARBA" id="ARBA00022691"/>
    </source>
</evidence>
<gene>
    <name evidence="5" type="ORF">GM658_17135</name>
</gene>
<dbReference type="InterPro" id="IPR046977">
    <property type="entry name" value="RsmC/RlmG"/>
</dbReference>
<dbReference type="InterPro" id="IPR007848">
    <property type="entry name" value="Small_mtfrase_dom"/>
</dbReference>
<accession>A0A6L6QJU3</accession>
<proteinExistence type="predicted"/>
<dbReference type="InterPro" id="IPR029063">
    <property type="entry name" value="SAM-dependent_MTases_sf"/>
</dbReference>
<evidence type="ECO:0000313" key="6">
    <source>
        <dbReference type="Proteomes" id="UP000472320"/>
    </source>
</evidence>
<dbReference type="EMBL" id="WNKX01000013">
    <property type="protein sequence ID" value="MTW12334.1"/>
    <property type="molecule type" value="Genomic_DNA"/>
</dbReference>
<dbReference type="SUPFAM" id="SSF53335">
    <property type="entry name" value="S-adenosyl-L-methionine-dependent methyltransferases"/>
    <property type="match status" value="1"/>
</dbReference>
<dbReference type="CDD" id="cd02440">
    <property type="entry name" value="AdoMet_MTases"/>
    <property type="match status" value="1"/>
</dbReference>
<dbReference type="Proteomes" id="UP000472320">
    <property type="component" value="Unassembled WGS sequence"/>
</dbReference>
<evidence type="ECO:0000313" key="5">
    <source>
        <dbReference type="EMBL" id="MTW12334.1"/>
    </source>
</evidence>
<evidence type="ECO:0000256" key="2">
    <source>
        <dbReference type="ARBA" id="ARBA00022679"/>
    </source>
</evidence>
<dbReference type="GO" id="GO:0008757">
    <property type="term" value="F:S-adenosylmethionine-dependent methyltransferase activity"/>
    <property type="evidence" value="ECO:0007669"/>
    <property type="project" value="InterPro"/>
</dbReference>
<dbReference type="GO" id="GO:0032259">
    <property type="term" value="P:methylation"/>
    <property type="evidence" value="ECO:0007669"/>
    <property type="project" value="UniProtKB-KW"/>
</dbReference>
<dbReference type="PANTHER" id="PTHR47816:SF4">
    <property type="entry name" value="RIBOSOMAL RNA SMALL SUBUNIT METHYLTRANSFERASE C"/>
    <property type="match status" value="1"/>
</dbReference>
<dbReference type="PANTHER" id="PTHR47816">
    <property type="entry name" value="RIBOSOMAL RNA SMALL SUBUNIT METHYLTRANSFERASE C"/>
    <property type="match status" value="1"/>
</dbReference>
<dbReference type="RefSeq" id="WP_155455271.1">
    <property type="nucleotide sequence ID" value="NZ_WNKX01000013.1"/>
</dbReference>
<name>A0A6L6QJU3_9BURK</name>
<organism evidence="5 6">
    <name type="scientific">Massilia eburnea</name>
    <dbReference type="NCBI Taxonomy" id="1776165"/>
    <lineage>
        <taxon>Bacteria</taxon>
        <taxon>Pseudomonadati</taxon>
        <taxon>Pseudomonadota</taxon>
        <taxon>Betaproteobacteria</taxon>
        <taxon>Burkholderiales</taxon>
        <taxon>Oxalobacteraceae</taxon>
        <taxon>Telluria group</taxon>
        <taxon>Massilia</taxon>
    </lineage>
</organism>
<dbReference type="OrthoDB" id="8746524at2"/>
<dbReference type="Gene3D" id="3.40.50.150">
    <property type="entry name" value="Vaccinia Virus protein VP39"/>
    <property type="match status" value="1"/>
</dbReference>
<protein>
    <submittedName>
        <fullName evidence="5">Methyltransferase</fullName>
    </submittedName>
</protein>
<feature type="domain" description="Methyltransferase small" evidence="4">
    <location>
        <begin position="53"/>
        <end position="187"/>
    </location>
</feature>
<keyword evidence="1 5" id="KW-0489">Methyltransferase</keyword>
<sequence>MPSPALPTTQQVDRWQAMRQKAFKSVPESGRTITYLGKKFHVYPNTFWPFLDSQPLVRNFRIKPGDSVLDVGTGSGVIAIFACYQRASRVLALDVNPAAIRSARRNAEAHGFGDVMEVRRSDLFEKVGDERFDVITANLPFRDKPAPDVVARSQWDTDFQTNTHFFEQAARYLKPGGRIYFAHSNFGAVEEVRRLAKQNGFSIRMMARSAAERDQERQFFAFLIKPAGKHGRAA</sequence>
<keyword evidence="3" id="KW-0949">S-adenosyl-L-methionine</keyword>
<dbReference type="AlphaFoldDB" id="A0A6L6QJU3"/>
<keyword evidence="6" id="KW-1185">Reference proteome</keyword>
<comment type="caution">
    <text evidence="5">The sequence shown here is derived from an EMBL/GenBank/DDBJ whole genome shotgun (WGS) entry which is preliminary data.</text>
</comment>